<dbReference type="Pfam" id="PF13449">
    <property type="entry name" value="Phytase-like"/>
    <property type="match status" value="1"/>
</dbReference>
<comment type="caution">
    <text evidence="3">The sequence shown here is derived from an EMBL/GenBank/DDBJ whole genome shotgun (WGS) entry which is preliminary data.</text>
</comment>
<name>A0ABW5AB60_9RHOB</name>
<gene>
    <name evidence="3" type="ORF">ACFSM0_15825</name>
</gene>
<sequence length="300" mass="33277">MSHRPLRALSLIALIALFLSSATGQEAHGPTVFVQSYVWRNPDKAFGGFSGIELDARGQDMVVLSDRATLWRGRILRDAAGRIASVQTSGPVALHSSEGKRLGGDAGDSEGLAMTPEGRVFVSFERLSRIVFYPIDGGPAVRLPRYEAFRHLPPNDALEALAIGPDRALYTLPEGDVTHVGQTPIWRFKEGVWTQPFMISREGRWKPVGADFGPDGRFYLLERDFRGLFGFASRVRVFTIRGDRISAGAVLLETPPGRHDNLEGIAVWRDQSGAIRLTMISDDNFFPLQRTEIVEYALRR</sequence>
<accession>A0ABW5AB60</accession>
<protein>
    <submittedName>
        <fullName evidence="3">Esterase-like activity of phytase family protein</fullName>
    </submittedName>
</protein>
<keyword evidence="4" id="KW-1185">Reference proteome</keyword>
<evidence type="ECO:0000256" key="1">
    <source>
        <dbReference type="SAM" id="SignalP"/>
    </source>
</evidence>
<dbReference type="SUPFAM" id="SSF101898">
    <property type="entry name" value="NHL repeat"/>
    <property type="match status" value="1"/>
</dbReference>
<organism evidence="3 4">
    <name type="scientific">Rhodobacter lacus</name>
    <dbReference type="NCBI Taxonomy" id="1641972"/>
    <lineage>
        <taxon>Bacteria</taxon>
        <taxon>Pseudomonadati</taxon>
        <taxon>Pseudomonadota</taxon>
        <taxon>Alphaproteobacteria</taxon>
        <taxon>Rhodobacterales</taxon>
        <taxon>Rhodobacter group</taxon>
        <taxon>Rhodobacter</taxon>
    </lineage>
</organism>
<dbReference type="RefSeq" id="WP_377392629.1">
    <property type="nucleotide sequence ID" value="NZ_JBHUIX010000014.1"/>
</dbReference>
<evidence type="ECO:0000259" key="2">
    <source>
        <dbReference type="Pfam" id="PF13449"/>
    </source>
</evidence>
<reference evidence="4" key="1">
    <citation type="journal article" date="2019" name="Int. J. Syst. Evol. Microbiol.">
        <title>The Global Catalogue of Microorganisms (GCM) 10K type strain sequencing project: providing services to taxonomists for standard genome sequencing and annotation.</title>
        <authorList>
            <consortium name="The Broad Institute Genomics Platform"/>
            <consortium name="The Broad Institute Genome Sequencing Center for Infectious Disease"/>
            <person name="Wu L."/>
            <person name="Ma J."/>
        </authorList>
    </citation>
    <scope>NUCLEOTIDE SEQUENCE [LARGE SCALE GENOMIC DNA]</scope>
    <source>
        <strain evidence="4">CCUG 55131</strain>
    </source>
</reference>
<feature type="signal peptide" evidence="1">
    <location>
        <begin position="1"/>
        <end position="24"/>
    </location>
</feature>
<dbReference type="InterPro" id="IPR027372">
    <property type="entry name" value="Phytase-like_dom"/>
</dbReference>
<dbReference type="Proteomes" id="UP001597413">
    <property type="component" value="Unassembled WGS sequence"/>
</dbReference>
<evidence type="ECO:0000313" key="4">
    <source>
        <dbReference type="Proteomes" id="UP001597413"/>
    </source>
</evidence>
<evidence type="ECO:0000313" key="3">
    <source>
        <dbReference type="EMBL" id="MFD2175562.1"/>
    </source>
</evidence>
<dbReference type="PIRSF" id="PIRSF031900">
    <property type="entry name" value="UCP031900"/>
    <property type="match status" value="1"/>
</dbReference>
<dbReference type="InterPro" id="IPR014567">
    <property type="entry name" value="UCP031900"/>
</dbReference>
<keyword evidence="1" id="KW-0732">Signal</keyword>
<feature type="chain" id="PRO_5045733329" evidence="1">
    <location>
        <begin position="25"/>
        <end position="300"/>
    </location>
</feature>
<feature type="domain" description="Phytase-like" evidence="2">
    <location>
        <begin position="45"/>
        <end position="285"/>
    </location>
</feature>
<proteinExistence type="predicted"/>
<dbReference type="EMBL" id="JBHUIX010000014">
    <property type="protein sequence ID" value="MFD2175562.1"/>
    <property type="molecule type" value="Genomic_DNA"/>
</dbReference>